<accession>A0A8H3W6Y1</accession>
<dbReference type="AlphaFoldDB" id="A0A8H3W6Y1"/>
<organism evidence="3 4">
    <name type="scientific">Colletotrichum asianum</name>
    <dbReference type="NCBI Taxonomy" id="702518"/>
    <lineage>
        <taxon>Eukaryota</taxon>
        <taxon>Fungi</taxon>
        <taxon>Dikarya</taxon>
        <taxon>Ascomycota</taxon>
        <taxon>Pezizomycotina</taxon>
        <taxon>Sordariomycetes</taxon>
        <taxon>Hypocreomycetidae</taxon>
        <taxon>Glomerellales</taxon>
        <taxon>Glomerellaceae</taxon>
        <taxon>Colletotrichum</taxon>
        <taxon>Colletotrichum gloeosporioides species complex</taxon>
    </lineage>
</organism>
<evidence type="ECO:0000313" key="4">
    <source>
        <dbReference type="Proteomes" id="UP000434172"/>
    </source>
</evidence>
<keyword evidence="2" id="KW-1133">Transmembrane helix</keyword>
<keyword evidence="2" id="KW-0472">Membrane</keyword>
<evidence type="ECO:0000256" key="2">
    <source>
        <dbReference type="SAM" id="Phobius"/>
    </source>
</evidence>
<dbReference type="EMBL" id="WOWK01000084">
    <property type="protein sequence ID" value="KAF0320301.1"/>
    <property type="molecule type" value="Genomic_DNA"/>
</dbReference>
<keyword evidence="2" id="KW-0812">Transmembrane</keyword>
<evidence type="ECO:0000313" key="3">
    <source>
        <dbReference type="EMBL" id="KAF0320301.1"/>
    </source>
</evidence>
<sequence>MSRPIRIPAMIRDLAKQAGVPVPKGATFKGAAVSDNNQPSSYTNFVTQELQQAYWNADYDVINTYQSKTSSDLNPIFTSIQQNGVQAFSLVQDTDGTPYYLAYSGTADSPTGYMWSYTDPMQQALANGSAAASPPPVYNSAVSCGTLSMTGQMLGVSSWIFSSPVLLIPSVLALAVAKIVFNAVKKQLAGDAAEVAIEDASTEASSDLVAEGAVDVAAETAMADLFVAAATGLIVGAIIFFLVLFIVNFIFKNFQLQFRIFNWDDQHAWAVQAEFGSNEIISGGFKTAQLSKSSSTVKLPNGFVIPAANQEVAYANYVFQNDVTFANGVGVALEVGCDDGNGFGAKYIVHFLTDNQMGFSGTLGSVQDFYNGSWMDSSTMKYLGTVSGNNTPVYMSTPAVSGSENDVYYIDVHIGRQGPPPPPPSSLDAKPSGGPKLRAGKPLVKFQPPSVGTKIKLPSGQSIIALDRSNK</sequence>
<gene>
    <name evidence="3" type="ORF">GQ607_012397</name>
</gene>
<dbReference type="Proteomes" id="UP000434172">
    <property type="component" value="Unassembled WGS sequence"/>
</dbReference>
<reference evidence="3 4" key="1">
    <citation type="submission" date="2019-12" db="EMBL/GenBank/DDBJ databases">
        <title>A genome sequence resource for the geographically widespread anthracnose pathogen Colletotrichum asianum.</title>
        <authorList>
            <person name="Meng Y."/>
        </authorList>
    </citation>
    <scope>NUCLEOTIDE SEQUENCE [LARGE SCALE GENOMIC DNA]</scope>
    <source>
        <strain evidence="3 4">ICMP 18580</strain>
    </source>
</reference>
<name>A0A8H3W6Y1_9PEZI</name>
<comment type="caution">
    <text evidence="3">The sequence shown here is derived from an EMBL/GenBank/DDBJ whole genome shotgun (WGS) entry which is preliminary data.</text>
</comment>
<keyword evidence="4" id="KW-1185">Reference proteome</keyword>
<feature type="transmembrane region" description="Helical" evidence="2">
    <location>
        <begin position="159"/>
        <end position="181"/>
    </location>
</feature>
<proteinExistence type="predicted"/>
<feature type="region of interest" description="Disordered" evidence="1">
    <location>
        <begin position="415"/>
        <end position="455"/>
    </location>
</feature>
<feature type="transmembrane region" description="Helical" evidence="2">
    <location>
        <begin position="225"/>
        <end position="251"/>
    </location>
</feature>
<dbReference type="OrthoDB" id="5425247at2759"/>
<evidence type="ECO:0000256" key="1">
    <source>
        <dbReference type="SAM" id="MobiDB-lite"/>
    </source>
</evidence>
<protein>
    <submittedName>
        <fullName evidence="3">Uncharacterized protein</fullName>
    </submittedName>
</protein>